<keyword evidence="2" id="KW-1185">Reference proteome</keyword>
<evidence type="ECO:0000313" key="2">
    <source>
        <dbReference type="Proteomes" id="UP000005551"/>
    </source>
</evidence>
<sequence>MEGIFRITNQSLEIDHGAGIRSYRIADVEDIILALEEGVVEVKIRNRVNPVYFTCNQLIKAAAILHLMAPHVEENTAS</sequence>
<dbReference type="EMBL" id="AJYA01000007">
    <property type="protein sequence ID" value="EIM78343.1"/>
    <property type="molecule type" value="Genomic_DNA"/>
</dbReference>
<organism evidence="1 2">
    <name type="scientific">Nitritalea halalkaliphila LW7</name>
    <dbReference type="NCBI Taxonomy" id="1189621"/>
    <lineage>
        <taxon>Bacteria</taxon>
        <taxon>Pseudomonadati</taxon>
        <taxon>Bacteroidota</taxon>
        <taxon>Cytophagia</taxon>
        <taxon>Cytophagales</taxon>
        <taxon>Cyclobacteriaceae</taxon>
        <taxon>Nitritalea</taxon>
    </lineage>
</organism>
<dbReference type="Proteomes" id="UP000005551">
    <property type="component" value="Unassembled WGS sequence"/>
</dbReference>
<proteinExistence type="predicted"/>
<gene>
    <name evidence="1" type="ORF">A3SI_03570</name>
</gene>
<dbReference type="AlphaFoldDB" id="I5C941"/>
<comment type="caution">
    <text evidence="1">The sequence shown here is derived from an EMBL/GenBank/DDBJ whole genome shotgun (WGS) entry which is preliminary data.</text>
</comment>
<protein>
    <submittedName>
        <fullName evidence="1">Uncharacterized protein</fullName>
    </submittedName>
</protein>
<evidence type="ECO:0000313" key="1">
    <source>
        <dbReference type="EMBL" id="EIM78343.1"/>
    </source>
</evidence>
<name>I5C941_9BACT</name>
<accession>I5C941</accession>
<reference evidence="1 2" key="1">
    <citation type="submission" date="2012-05" db="EMBL/GenBank/DDBJ databases">
        <title>Genome sequence of Nitritalea halalkaliphila LW7.</title>
        <authorList>
            <person name="Jangir P.K."/>
            <person name="Singh A."/>
            <person name="Shivaji S."/>
            <person name="Sharma R."/>
        </authorList>
    </citation>
    <scope>NUCLEOTIDE SEQUENCE [LARGE SCALE GENOMIC DNA]</scope>
    <source>
        <strain evidence="1 2">LW7</strain>
    </source>
</reference>